<gene>
    <name evidence="2" type="ORF">CJ255_04620</name>
</gene>
<dbReference type="GO" id="GO:0004534">
    <property type="term" value="F:5'-3' RNA exonuclease activity"/>
    <property type="evidence" value="ECO:0007669"/>
    <property type="project" value="TreeGrafter"/>
</dbReference>
<evidence type="ECO:0000313" key="3">
    <source>
        <dbReference type="Proteomes" id="UP000220527"/>
    </source>
</evidence>
<comment type="caution">
    <text evidence="2">The sequence shown here is derived from an EMBL/GenBank/DDBJ whole genome shotgun (WGS) entry which is preliminary data.</text>
</comment>
<dbReference type="PANTHER" id="PTHR42924">
    <property type="entry name" value="EXONUCLEASE"/>
    <property type="match status" value="1"/>
</dbReference>
<dbReference type="Proteomes" id="UP000220527">
    <property type="component" value="Unassembled WGS sequence"/>
</dbReference>
<evidence type="ECO:0000259" key="1">
    <source>
        <dbReference type="SMART" id="SM00481"/>
    </source>
</evidence>
<name>A0A2A6RMZ5_9CHLR</name>
<dbReference type="CDD" id="cd07432">
    <property type="entry name" value="PHP_HisPPase"/>
    <property type="match status" value="1"/>
</dbReference>
<dbReference type="AlphaFoldDB" id="A0A2A6RMZ5"/>
<dbReference type="SMART" id="SM00481">
    <property type="entry name" value="POLIIIAc"/>
    <property type="match status" value="1"/>
</dbReference>
<dbReference type="SUPFAM" id="SSF89550">
    <property type="entry name" value="PHP domain-like"/>
    <property type="match status" value="1"/>
</dbReference>
<evidence type="ECO:0000313" key="2">
    <source>
        <dbReference type="EMBL" id="PDW04239.1"/>
    </source>
</evidence>
<dbReference type="InterPro" id="IPR003141">
    <property type="entry name" value="Pol/His_phosphatase_N"/>
</dbReference>
<dbReference type="InterPro" id="IPR016195">
    <property type="entry name" value="Pol/histidinol_Pase-like"/>
</dbReference>
<proteinExistence type="predicted"/>
<dbReference type="NCBIfam" id="NF038032">
    <property type="entry name" value="CehA_McbA_metalo"/>
    <property type="match status" value="1"/>
</dbReference>
<keyword evidence="2" id="KW-0808">Transferase</keyword>
<protein>
    <submittedName>
        <fullName evidence="2">Phosphotransferase</fullName>
    </submittedName>
</protein>
<dbReference type="Gene3D" id="3.20.20.140">
    <property type="entry name" value="Metal-dependent hydrolases"/>
    <property type="match status" value="1"/>
</dbReference>
<dbReference type="InterPro" id="IPR004013">
    <property type="entry name" value="PHP_dom"/>
</dbReference>
<dbReference type="RefSeq" id="WP_097642922.1">
    <property type="nucleotide sequence ID" value="NZ_NQWI01000013.1"/>
</dbReference>
<dbReference type="GO" id="GO:0016740">
    <property type="term" value="F:transferase activity"/>
    <property type="evidence" value="ECO:0007669"/>
    <property type="project" value="UniProtKB-KW"/>
</dbReference>
<accession>A0A2A6RMZ5</accession>
<dbReference type="InterPro" id="IPR052018">
    <property type="entry name" value="PHP_domain"/>
</dbReference>
<dbReference type="PANTHER" id="PTHR42924:SF3">
    <property type="entry name" value="POLYMERASE_HISTIDINOL PHOSPHATASE N-TERMINAL DOMAIN-CONTAINING PROTEIN"/>
    <property type="match status" value="1"/>
</dbReference>
<feature type="domain" description="Polymerase/histidinol phosphatase N-terminal" evidence="1">
    <location>
        <begin position="9"/>
        <end position="71"/>
    </location>
</feature>
<keyword evidence="3" id="KW-1185">Reference proteome</keyword>
<dbReference type="EMBL" id="NQWI01000013">
    <property type="protein sequence ID" value="PDW04239.1"/>
    <property type="molecule type" value="Genomic_DNA"/>
</dbReference>
<reference evidence="3" key="1">
    <citation type="submission" date="2017-08" db="EMBL/GenBank/DDBJ databases">
        <authorList>
            <person name="Grouzdev D.S."/>
            <person name="Gaisin V.A."/>
            <person name="Rysina M.S."/>
            <person name="Gorlenko V.M."/>
        </authorList>
    </citation>
    <scope>NUCLEOTIDE SEQUENCE [LARGE SCALE GENOMIC DNA]</scope>
    <source>
        <strain evidence="3">Kir15-3F</strain>
    </source>
</reference>
<dbReference type="GO" id="GO:0035312">
    <property type="term" value="F:5'-3' DNA exonuclease activity"/>
    <property type="evidence" value="ECO:0007669"/>
    <property type="project" value="TreeGrafter"/>
</dbReference>
<dbReference type="OrthoDB" id="9801679at2"/>
<dbReference type="Pfam" id="PF02811">
    <property type="entry name" value="PHP"/>
    <property type="match status" value="1"/>
</dbReference>
<sequence>MGYTFCYPGALHIHTRYSDGTGSFPEVIAAARAAGLRWIIVTDHDTQAGASFAGWHNGLLVIVGHEITPEHNHFLALGLNTVVDPCLPPQAFLDQVYAQGGFGIIAHPDERVANRFKEIYRWDDWQIDGPTQREGCSVGLELWNLMSDWSENLTSRNRVLNYFVPTLGLSGPTPATLAWWDRLNMSGRRTFGVGGVDAHAFKYAVPWGEVEIFPYRWLFRTLTNYLLLHEPFSSDATTATAQVYAALGQGRSYFINRLEASAPPLLFSATRGSEWYGMGDSATLGPGPLTISADVGQRADVRLIANGKAIATARRQLHLRITTPAVYRLEAYLGARAWLFSNPIYVTA</sequence>
<organism evidence="2 3">
    <name type="scientific">Candidatus Viridilinea mediisalina</name>
    <dbReference type="NCBI Taxonomy" id="2024553"/>
    <lineage>
        <taxon>Bacteria</taxon>
        <taxon>Bacillati</taxon>
        <taxon>Chloroflexota</taxon>
        <taxon>Chloroflexia</taxon>
        <taxon>Chloroflexales</taxon>
        <taxon>Chloroflexineae</taxon>
        <taxon>Oscillochloridaceae</taxon>
        <taxon>Candidatus Viridilinea</taxon>
    </lineage>
</organism>